<dbReference type="EMBL" id="JAWDGP010001389">
    <property type="protein sequence ID" value="KAK3792082.1"/>
    <property type="molecule type" value="Genomic_DNA"/>
</dbReference>
<accession>A0AAE1AQB3</accession>
<reference evidence="2" key="1">
    <citation type="journal article" date="2023" name="G3 (Bethesda)">
        <title>A reference genome for the long-term kleptoplast-retaining sea slug Elysia crispata morphotype clarki.</title>
        <authorList>
            <person name="Eastman K.E."/>
            <person name="Pendleton A.L."/>
            <person name="Shaikh M.A."/>
            <person name="Suttiyut T."/>
            <person name="Ogas R."/>
            <person name="Tomko P."/>
            <person name="Gavelis G."/>
            <person name="Widhalm J.R."/>
            <person name="Wisecaver J.H."/>
        </authorList>
    </citation>
    <scope>NUCLEOTIDE SEQUENCE</scope>
    <source>
        <strain evidence="2">ECLA1</strain>
    </source>
</reference>
<keyword evidence="3" id="KW-1185">Reference proteome</keyword>
<protein>
    <submittedName>
        <fullName evidence="2">Uncharacterized protein</fullName>
    </submittedName>
</protein>
<dbReference type="Proteomes" id="UP001283361">
    <property type="component" value="Unassembled WGS sequence"/>
</dbReference>
<evidence type="ECO:0000256" key="1">
    <source>
        <dbReference type="SAM" id="MobiDB-lite"/>
    </source>
</evidence>
<evidence type="ECO:0000313" key="2">
    <source>
        <dbReference type="EMBL" id="KAK3792082.1"/>
    </source>
</evidence>
<proteinExistence type="predicted"/>
<feature type="compositionally biased region" description="Basic and acidic residues" evidence="1">
    <location>
        <begin position="18"/>
        <end position="35"/>
    </location>
</feature>
<comment type="caution">
    <text evidence="2">The sequence shown here is derived from an EMBL/GenBank/DDBJ whole genome shotgun (WGS) entry which is preliminary data.</text>
</comment>
<dbReference type="AlphaFoldDB" id="A0AAE1AQB3"/>
<organism evidence="2 3">
    <name type="scientific">Elysia crispata</name>
    <name type="common">lettuce slug</name>
    <dbReference type="NCBI Taxonomy" id="231223"/>
    <lineage>
        <taxon>Eukaryota</taxon>
        <taxon>Metazoa</taxon>
        <taxon>Spiralia</taxon>
        <taxon>Lophotrochozoa</taxon>
        <taxon>Mollusca</taxon>
        <taxon>Gastropoda</taxon>
        <taxon>Heterobranchia</taxon>
        <taxon>Euthyneura</taxon>
        <taxon>Panpulmonata</taxon>
        <taxon>Sacoglossa</taxon>
        <taxon>Placobranchoidea</taxon>
        <taxon>Plakobranchidae</taxon>
        <taxon>Elysia</taxon>
    </lineage>
</organism>
<evidence type="ECO:0000313" key="3">
    <source>
        <dbReference type="Proteomes" id="UP001283361"/>
    </source>
</evidence>
<feature type="region of interest" description="Disordered" evidence="1">
    <location>
        <begin position="1"/>
        <end position="67"/>
    </location>
</feature>
<gene>
    <name evidence="2" type="ORF">RRG08_055349</name>
</gene>
<sequence>MRDSLASSVWRASTQSADRVRGRARHQEETNRDVLDVQTSLPEQGSDPEETRCTNQFARAGLRPRGN</sequence>
<name>A0AAE1AQB3_9GAST</name>
<feature type="compositionally biased region" description="Polar residues" evidence="1">
    <location>
        <begin position="1"/>
        <end position="17"/>
    </location>
</feature>